<protein>
    <submittedName>
        <fullName evidence="1">Uncharacterized protein</fullName>
    </submittedName>
</protein>
<keyword evidence="2" id="KW-1185">Reference proteome</keyword>
<dbReference type="AlphaFoldDB" id="A0A9Q0QVJ2"/>
<accession>A0A9Q0QVJ2</accession>
<proteinExistence type="predicted"/>
<dbReference type="Pfam" id="PF05056">
    <property type="entry name" value="DUF674"/>
    <property type="match status" value="1"/>
</dbReference>
<comment type="caution">
    <text evidence="1">The sequence shown here is derived from an EMBL/GenBank/DDBJ whole genome shotgun (WGS) entry which is preliminary data.</text>
</comment>
<organism evidence="1 2">
    <name type="scientific">Protea cynaroides</name>
    <dbReference type="NCBI Taxonomy" id="273540"/>
    <lineage>
        <taxon>Eukaryota</taxon>
        <taxon>Viridiplantae</taxon>
        <taxon>Streptophyta</taxon>
        <taxon>Embryophyta</taxon>
        <taxon>Tracheophyta</taxon>
        <taxon>Spermatophyta</taxon>
        <taxon>Magnoliopsida</taxon>
        <taxon>Proteales</taxon>
        <taxon>Proteaceae</taxon>
        <taxon>Protea</taxon>
    </lineage>
</organism>
<dbReference type="InterPro" id="IPR007750">
    <property type="entry name" value="DUF674"/>
</dbReference>
<name>A0A9Q0QVJ2_9MAGN</name>
<reference evidence="1" key="1">
    <citation type="journal article" date="2023" name="Plant J.">
        <title>The genome of the king protea, Protea cynaroides.</title>
        <authorList>
            <person name="Chang J."/>
            <person name="Duong T.A."/>
            <person name="Schoeman C."/>
            <person name="Ma X."/>
            <person name="Roodt D."/>
            <person name="Barker N."/>
            <person name="Li Z."/>
            <person name="Van de Peer Y."/>
            <person name="Mizrachi E."/>
        </authorList>
    </citation>
    <scope>NUCLEOTIDE SEQUENCE</scope>
    <source>
        <tissue evidence="1">Young leaves</tissue>
    </source>
</reference>
<evidence type="ECO:0000313" key="1">
    <source>
        <dbReference type="EMBL" id="KAJ4973498.1"/>
    </source>
</evidence>
<evidence type="ECO:0000313" key="2">
    <source>
        <dbReference type="Proteomes" id="UP001141806"/>
    </source>
</evidence>
<sequence>MLLHPRNLSEKECKKLKLNIDDTEPTRYYICADWDCSKRRGLLYSTYGLYSTFKNATCYCGITMDREISMEKEDVATSEGDGGVFVRGMTKYMVTDDLQALRRLKASLLSKSVLTNAFINFDLKSLKQEK</sequence>
<gene>
    <name evidence="1" type="ORF">NE237_006672</name>
</gene>
<dbReference type="OrthoDB" id="1277335at2759"/>
<dbReference type="EMBL" id="JAMYWD010000004">
    <property type="protein sequence ID" value="KAJ4973498.1"/>
    <property type="molecule type" value="Genomic_DNA"/>
</dbReference>
<dbReference type="Proteomes" id="UP001141806">
    <property type="component" value="Unassembled WGS sequence"/>
</dbReference>